<accession>A0A0F9DNB7</accession>
<dbReference type="AlphaFoldDB" id="A0A0F9DNB7"/>
<feature type="non-terminal residue" evidence="1">
    <location>
        <position position="26"/>
    </location>
</feature>
<proteinExistence type="predicted"/>
<protein>
    <submittedName>
        <fullName evidence="1">Uncharacterized protein</fullName>
    </submittedName>
</protein>
<evidence type="ECO:0000313" key="1">
    <source>
        <dbReference type="EMBL" id="KKL13433.1"/>
    </source>
</evidence>
<name>A0A0F9DNB7_9ZZZZ</name>
<gene>
    <name evidence="1" type="ORF">LCGC14_2525840</name>
</gene>
<dbReference type="EMBL" id="LAZR01040856">
    <property type="protein sequence ID" value="KKL13433.1"/>
    <property type="molecule type" value="Genomic_DNA"/>
</dbReference>
<reference evidence="1" key="1">
    <citation type="journal article" date="2015" name="Nature">
        <title>Complex archaea that bridge the gap between prokaryotes and eukaryotes.</title>
        <authorList>
            <person name="Spang A."/>
            <person name="Saw J.H."/>
            <person name="Jorgensen S.L."/>
            <person name="Zaremba-Niedzwiedzka K."/>
            <person name="Martijn J."/>
            <person name="Lind A.E."/>
            <person name="van Eijk R."/>
            <person name="Schleper C."/>
            <person name="Guy L."/>
            <person name="Ettema T.J."/>
        </authorList>
    </citation>
    <scope>NUCLEOTIDE SEQUENCE</scope>
</reference>
<comment type="caution">
    <text evidence="1">The sequence shown here is derived from an EMBL/GenBank/DDBJ whole genome shotgun (WGS) entry which is preliminary data.</text>
</comment>
<organism evidence="1">
    <name type="scientific">marine sediment metagenome</name>
    <dbReference type="NCBI Taxonomy" id="412755"/>
    <lineage>
        <taxon>unclassified sequences</taxon>
        <taxon>metagenomes</taxon>
        <taxon>ecological metagenomes</taxon>
    </lineage>
</organism>
<sequence>MAILKLDRHNEEEEIEFELDYLTSLT</sequence>